<evidence type="ECO:0000256" key="7">
    <source>
        <dbReference type="SAM" id="Phobius"/>
    </source>
</evidence>
<feature type="transmembrane region" description="Helical" evidence="7">
    <location>
        <begin position="126"/>
        <end position="149"/>
    </location>
</feature>
<feature type="transmembrane region" description="Helical" evidence="7">
    <location>
        <begin position="63"/>
        <end position="83"/>
    </location>
</feature>
<name>A0ABN7S5F1_OIKDI</name>
<dbReference type="InterPro" id="IPR019184">
    <property type="entry name" value="Uncharacterised_TM-17"/>
</dbReference>
<dbReference type="PANTHER" id="PTHR13531:SF0">
    <property type="entry name" value="GEO07735P1-RELATED"/>
    <property type="match status" value="1"/>
</dbReference>
<keyword evidence="4 7" id="KW-1133">Transmembrane helix</keyword>
<gene>
    <name evidence="8" type="ORF">OKIOD_LOCUS3955</name>
</gene>
<evidence type="ECO:0000256" key="1">
    <source>
        <dbReference type="ARBA" id="ARBA00004138"/>
    </source>
</evidence>
<dbReference type="Pfam" id="PF09799">
    <property type="entry name" value="Transmemb_17"/>
    <property type="match status" value="1"/>
</dbReference>
<protein>
    <submittedName>
        <fullName evidence="8">Oidioi.mRNA.OKI2018_I69.PAR.g12397.t1.cds</fullName>
    </submittedName>
</protein>
<keyword evidence="9" id="KW-1185">Reference proteome</keyword>
<keyword evidence="5 7" id="KW-0472">Membrane</keyword>
<organism evidence="8 9">
    <name type="scientific">Oikopleura dioica</name>
    <name type="common">Tunicate</name>
    <dbReference type="NCBI Taxonomy" id="34765"/>
    <lineage>
        <taxon>Eukaryota</taxon>
        <taxon>Metazoa</taxon>
        <taxon>Chordata</taxon>
        <taxon>Tunicata</taxon>
        <taxon>Appendicularia</taxon>
        <taxon>Copelata</taxon>
        <taxon>Oikopleuridae</taxon>
        <taxon>Oikopleura</taxon>
    </lineage>
</organism>
<accession>A0ABN7S5F1</accession>
<evidence type="ECO:0000256" key="4">
    <source>
        <dbReference type="ARBA" id="ARBA00022989"/>
    </source>
</evidence>
<keyword evidence="6" id="KW-0966">Cell projection</keyword>
<sequence>MFIFSILTLYDEHINLEYNMAESQVSLAVLIYFGRIFTVFFSLFEAGLLLYKGLTLPFEVERLVTDSVCLIAFLGVDLIRLSVADSGNKAAARSPIGLSLALTVPAVLLSVYFYQWQTYVLSIEQTIVIMYWTIAGIQILPKFIGLGIYN</sequence>
<comment type="subcellular location">
    <subcellularLocation>
        <location evidence="1">Cell projection</location>
        <location evidence="1">Cilium</location>
    </subcellularLocation>
    <subcellularLocation>
        <location evidence="2">Membrane</location>
        <topology evidence="2">Multi-pass membrane protein</topology>
    </subcellularLocation>
</comment>
<evidence type="ECO:0000256" key="2">
    <source>
        <dbReference type="ARBA" id="ARBA00004141"/>
    </source>
</evidence>
<evidence type="ECO:0000256" key="5">
    <source>
        <dbReference type="ARBA" id="ARBA00023136"/>
    </source>
</evidence>
<evidence type="ECO:0000256" key="6">
    <source>
        <dbReference type="ARBA" id="ARBA00023273"/>
    </source>
</evidence>
<dbReference type="PANTHER" id="PTHR13531">
    <property type="entry name" value="GEO07735P1-RELATED-RELATED"/>
    <property type="match status" value="1"/>
</dbReference>
<dbReference type="EMBL" id="OU015568">
    <property type="protein sequence ID" value="CAG5089904.1"/>
    <property type="molecule type" value="Genomic_DNA"/>
</dbReference>
<evidence type="ECO:0000313" key="9">
    <source>
        <dbReference type="Proteomes" id="UP001158576"/>
    </source>
</evidence>
<evidence type="ECO:0000313" key="8">
    <source>
        <dbReference type="EMBL" id="CAG5089904.1"/>
    </source>
</evidence>
<feature type="transmembrane region" description="Helical" evidence="7">
    <location>
        <begin position="95"/>
        <end position="114"/>
    </location>
</feature>
<reference evidence="8 9" key="1">
    <citation type="submission" date="2021-04" db="EMBL/GenBank/DDBJ databases">
        <authorList>
            <person name="Bliznina A."/>
        </authorList>
    </citation>
    <scope>NUCLEOTIDE SEQUENCE [LARGE SCALE GENOMIC DNA]</scope>
</reference>
<feature type="transmembrane region" description="Helical" evidence="7">
    <location>
        <begin position="25"/>
        <end position="51"/>
    </location>
</feature>
<proteinExistence type="predicted"/>
<evidence type="ECO:0000256" key="3">
    <source>
        <dbReference type="ARBA" id="ARBA00022692"/>
    </source>
</evidence>
<keyword evidence="3 7" id="KW-0812">Transmembrane</keyword>
<dbReference type="Proteomes" id="UP001158576">
    <property type="component" value="Chromosome PAR"/>
</dbReference>